<dbReference type="GO" id="GO:0008270">
    <property type="term" value="F:zinc ion binding"/>
    <property type="evidence" value="ECO:0007669"/>
    <property type="project" value="UniProtKB-KW"/>
</dbReference>
<protein>
    <submittedName>
        <fullName evidence="6">Transcriptional regulator, TraR/DksA family</fullName>
    </submittedName>
</protein>
<dbReference type="InterPro" id="IPR012783">
    <property type="entry name" value="Znf_C4_TraR"/>
</dbReference>
<keyword evidence="1" id="KW-0479">Metal-binding</keyword>
<name>A0A1M5F8T8_VIBGA</name>
<proteinExistence type="predicted"/>
<keyword evidence="3" id="KW-0862">Zinc</keyword>
<evidence type="ECO:0000256" key="2">
    <source>
        <dbReference type="ARBA" id="ARBA00022771"/>
    </source>
</evidence>
<keyword evidence="2" id="KW-0863">Zinc-finger</keyword>
<dbReference type="Gene3D" id="1.20.120.910">
    <property type="entry name" value="DksA, coiled-coil domain"/>
    <property type="match status" value="1"/>
</dbReference>
<dbReference type="Pfam" id="PF01258">
    <property type="entry name" value="zf-dskA_traR"/>
    <property type="match status" value="1"/>
</dbReference>
<dbReference type="AlphaFoldDB" id="A0A1M5F8T8"/>
<feature type="domain" description="Zinc finger DksA/TraR C4-type" evidence="5">
    <location>
        <begin position="38"/>
        <end position="71"/>
    </location>
</feature>
<dbReference type="SUPFAM" id="SSF57716">
    <property type="entry name" value="Glucocorticoid receptor-like (DNA-binding domain)"/>
    <property type="match status" value="1"/>
</dbReference>
<evidence type="ECO:0000313" key="7">
    <source>
        <dbReference type="Proteomes" id="UP000184159"/>
    </source>
</evidence>
<organism evidence="6 7">
    <name type="scientific">Vibrio gazogenes DSM 21264 = NBRC 103151</name>
    <dbReference type="NCBI Taxonomy" id="1123492"/>
    <lineage>
        <taxon>Bacteria</taxon>
        <taxon>Pseudomonadati</taxon>
        <taxon>Pseudomonadota</taxon>
        <taxon>Gammaproteobacteria</taxon>
        <taxon>Vibrionales</taxon>
        <taxon>Vibrionaceae</taxon>
        <taxon>Vibrio</taxon>
    </lineage>
</organism>
<evidence type="ECO:0000313" key="6">
    <source>
        <dbReference type="EMBL" id="SHF87889.1"/>
    </source>
</evidence>
<evidence type="ECO:0000256" key="4">
    <source>
        <dbReference type="PROSITE-ProRule" id="PRU00510"/>
    </source>
</evidence>
<accession>A0A1M5F8T8</accession>
<dbReference type="RefSeq" id="WP_072961955.1">
    <property type="nucleotide sequence ID" value="NZ_FQUH01000019.1"/>
</dbReference>
<dbReference type="InterPro" id="IPR000962">
    <property type="entry name" value="Znf_DskA_TraR"/>
</dbReference>
<dbReference type="EMBL" id="FQUH01000019">
    <property type="protein sequence ID" value="SHF87889.1"/>
    <property type="molecule type" value="Genomic_DNA"/>
</dbReference>
<evidence type="ECO:0000259" key="5">
    <source>
        <dbReference type="Pfam" id="PF01258"/>
    </source>
</evidence>
<dbReference type="Proteomes" id="UP000184159">
    <property type="component" value="Unassembled WGS sequence"/>
</dbReference>
<evidence type="ECO:0000256" key="3">
    <source>
        <dbReference type="ARBA" id="ARBA00022833"/>
    </source>
</evidence>
<keyword evidence="7" id="KW-1185">Reference proteome</keyword>
<dbReference type="NCBIfam" id="TIGR02419">
    <property type="entry name" value="C4_traR_proteo"/>
    <property type="match status" value="1"/>
</dbReference>
<gene>
    <name evidence="6" type="ORF">SAMN02745781_03394</name>
</gene>
<feature type="zinc finger region" description="dksA C4-type" evidence="4">
    <location>
        <begin position="41"/>
        <end position="65"/>
    </location>
</feature>
<dbReference type="PROSITE" id="PS51128">
    <property type="entry name" value="ZF_DKSA_2"/>
    <property type="match status" value="1"/>
</dbReference>
<reference evidence="7" key="1">
    <citation type="submission" date="2016-11" db="EMBL/GenBank/DDBJ databases">
        <authorList>
            <person name="Varghese N."/>
            <person name="Submissions S."/>
        </authorList>
    </citation>
    <scope>NUCLEOTIDE SEQUENCE [LARGE SCALE GENOMIC DNA]</scope>
    <source>
        <strain evidence="7">DSM 21264</strain>
    </source>
</reference>
<sequence>MTDLFDKAQELEQRQRDQALANQLHRTVEKPDEDKEGIRYCLDCGIDIPQQRLEAEPNAVRCVPCQSRKEH</sequence>
<evidence type="ECO:0000256" key="1">
    <source>
        <dbReference type="ARBA" id="ARBA00022723"/>
    </source>
</evidence>